<dbReference type="Proteomes" id="UP000319557">
    <property type="component" value="Chromosome"/>
</dbReference>
<evidence type="ECO:0000313" key="2">
    <source>
        <dbReference type="Proteomes" id="UP000319557"/>
    </source>
</evidence>
<keyword evidence="2" id="KW-1185">Reference proteome</keyword>
<dbReference type="KEGG" id="ruv:EC9_13650"/>
<dbReference type="AlphaFoldDB" id="A0A517LX41"/>
<gene>
    <name evidence="1" type="ORF">EC9_13650</name>
</gene>
<organism evidence="1 2">
    <name type="scientific">Rosistilla ulvae</name>
    <dbReference type="NCBI Taxonomy" id="1930277"/>
    <lineage>
        <taxon>Bacteria</taxon>
        <taxon>Pseudomonadati</taxon>
        <taxon>Planctomycetota</taxon>
        <taxon>Planctomycetia</taxon>
        <taxon>Pirellulales</taxon>
        <taxon>Pirellulaceae</taxon>
        <taxon>Rosistilla</taxon>
    </lineage>
</organism>
<proteinExistence type="predicted"/>
<reference evidence="1 2" key="1">
    <citation type="submission" date="2019-02" db="EMBL/GenBank/DDBJ databases">
        <title>Deep-cultivation of Planctomycetes and their phenomic and genomic characterization uncovers novel biology.</title>
        <authorList>
            <person name="Wiegand S."/>
            <person name="Jogler M."/>
            <person name="Boedeker C."/>
            <person name="Pinto D."/>
            <person name="Vollmers J."/>
            <person name="Rivas-Marin E."/>
            <person name="Kohn T."/>
            <person name="Peeters S.H."/>
            <person name="Heuer A."/>
            <person name="Rast P."/>
            <person name="Oberbeckmann S."/>
            <person name="Bunk B."/>
            <person name="Jeske O."/>
            <person name="Meyerdierks A."/>
            <person name="Storesund J.E."/>
            <person name="Kallscheuer N."/>
            <person name="Luecker S."/>
            <person name="Lage O.M."/>
            <person name="Pohl T."/>
            <person name="Merkel B.J."/>
            <person name="Hornburger P."/>
            <person name="Mueller R.-W."/>
            <person name="Bruemmer F."/>
            <person name="Labrenz M."/>
            <person name="Spormann A.M."/>
            <person name="Op den Camp H."/>
            <person name="Overmann J."/>
            <person name="Amann R."/>
            <person name="Jetten M.S.M."/>
            <person name="Mascher T."/>
            <person name="Medema M.H."/>
            <person name="Devos D.P."/>
            <person name="Kaster A.-K."/>
            <person name="Ovreas L."/>
            <person name="Rohde M."/>
            <person name="Galperin M.Y."/>
            <person name="Jogler C."/>
        </authorList>
    </citation>
    <scope>NUCLEOTIDE SEQUENCE [LARGE SCALE GENOMIC DNA]</scope>
    <source>
        <strain evidence="1 2">EC9</strain>
    </source>
</reference>
<name>A0A517LX41_9BACT</name>
<evidence type="ECO:0000313" key="1">
    <source>
        <dbReference type="EMBL" id="QDS87187.1"/>
    </source>
</evidence>
<protein>
    <submittedName>
        <fullName evidence="1">Uncharacterized protein</fullName>
    </submittedName>
</protein>
<accession>A0A517LX41</accession>
<sequence>MKVIVSTQVIARMLLAERKDGWLINLRIQRQRSDCSLISFVFALGMTFGYSDKDPWPFRFSAGAVRTPYL</sequence>
<dbReference type="EMBL" id="CP036261">
    <property type="protein sequence ID" value="QDS87187.1"/>
    <property type="molecule type" value="Genomic_DNA"/>
</dbReference>